<dbReference type="InterPro" id="IPR015615">
    <property type="entry name" value="TGF-beta-rel"/>
</dbReference>
<evidence type="ECO:0000256" key="1">
    <source>
        <dbReference type="ARBA" id="ARBA00004613"/>
    </source>
</evidence>
<evidence type="ECO:0000256" key="10">
    <source>
        <dbReference type="RuleBase" id="RU000354"/>
    </source>
</evidence>
<dbReference type="InterPro" id="IPR001839">
    <property type="entry name" value="TGF-b_C"/>
</dbReference>
<evidence type="ECO:0000313" key="14">
    <source>
        <dbReference type="Ensembl" id="ENSAMXP00000016182.2"/>
    </source>
</evidence>
<dbReference type="InterPro" id="IPR017948">
    <property type="entry name" value="TGFb_CS"/>
</dbReference>
<name>W5L8M0_ASTMX</name>
<dbReference type="GO" id="GO:0008083">
    <property type="term" value="F:growth factor activity"/>
    <property type="evidence" value="ECO:0007669"/>
    <property type="project" value="UniProtKB-KW"/>
</dbReference>
<dbReference type="SUPFAM" id="SSF57501">
    <property type="entry name" value="Cystine-knot cytokines"/>
    <property type="match status" value="1"/>
</dbReference>
<dbReference type="HOGENOM" id="CLU_020515_1_1_1"/>
<dbReference type="GO" id="GO:0005125">
    <property type="term" value="F:cytokine activity"/>
    <property type="evidence" value="ECO:0007669"/>
    <property type="project" value="TreeGrafter"/>
</dbReference>
<dbReference type="PANTHER" id="PTHR11848">
    <property type="entry name" value="TGF-BETA FAMILY"/>
    <property type="match status" value="1"/>
</dbReference>
<dbReference type="Proteomes" id="UP000018467">
    <property type="component" value="Unassembled WGS sequence"/>
</dbReference>
<evidence type="ECO:0000256" key="12">
    <source>
        <dbReference type="SAM" id="SignalP"/>
    </source>
</evidence>
<keyword evidence="7 10" id="KW-0339">Growth factor</keyword>
<dbReference type="GeneTree" id="ENSGT00940000165641"/>
<feature type="signal peptide" evidence="12">
    <location>
        <begin position="1"/>
        <end position="20"/>
    </location>
</feature>
<reference evidence="15" key="2">
    <citation type="journal article" date="2014" name="Nat. Commun.">
        <title>The cavefish genome reveals candidate genes for eye loss.</title>
        <authorList>
            <person name="McGaugh S.E."/>
            <person name="Gross J.B."/>
            <person name="Aken B."/>
            <person name="Blin M."/>
            <person name="Borowsky R."/>
            <person name="Chalopin D."/>
            <person name="Hinaux H."/>
            <person name="Jeffery W.R."/>
            <person name="Keene A."/>
            <person name="Ma L."/>
            <person name="Minx P."/>
            <person name="Murphy D."/>
            <person name="O'Quin K.E."/>
            <person name="Retaux S."/>
            <person name="Rohner N."/>
            <person name="Searle S.M."/>
            <person name="Stahl B.A."/>
            <person name="Tabin C."/>
            <person name="Volff J.N."/>
            <person name="Yoshizawa M."/>
            <person name="Warren W.C."/>
        </authorList>
    </citation>
    <scope>NUCLEOTIDE SEQUENCE [LARGE SCALE GENOMIC DNA]</scope>
    <source>
        <strain evidence="15">female</strain>
    </source>
</reference>
<keyword evidence="9" id="KW-0325">Glycoprotein</keyword>
<reference evidence="15" key="1">
    <citation type="submission" date="2013-03" db="EMBL/GenBank/DDBJ databases">
        <authorList>
            <person name="Jeffery W."/>
            <person name="Warren W."/>
            <person name="Wilson R.K."/>
        </authorList>
    </citation>
    <scope>NUCLEOTIDE SEQUENCE</scope>
    <source>
        <strain evidence="15">female</strain>
    </source>
</reference>
<keyword evidence="5" id="KW-0165">Cleavage on pair of basic residues</keyword>
<evidence type="ECO:0000313" key="15">
    <source>
        <dbReference type="Proteomes" id="UP000018467"/>
    </source>
</evidence>
<dbReference type="SMART" id="SM00204">
    <property type="entry name" value="TGFB"/>
    <property type="match status" value="1"/>
</dbReference>
<organism evidence="14 15">
    <name type="scientific">Astyanax mexicanus</name>
    <name type="common">Blind cave fish</name>
    <name type="synonym">Astyanax fasciatus mexicanus</name>
    <dbReference type="NCBI Taxonomy" id="7994"/>
    <lineage>
        <taxon>Eukaryota</taxon>
        <taxon>Metazoa</taxon>
        <taxon>Chordata</taxon>
        <taxon>Craniata</taxon>
        <taxon>Vertebrata</taxon>
        <taxon>Euteleostomi</taxon>
        <taxon>Actinopterygii</taxon>
        <taxon>Neopterygii</taxon>
        <taxon>Teleostei</taxon>
        <taxon>Ostariophysi</taxon>
        <taxon>Characiformes</taxon>
        <taxon>Characoidei</taxon>
        <taxon>Acestrorhamphidae</taxon>
        <taxon>Acestrorhamphinae</taxon>
        <taxon>Astyanax</taxon>
    </lineage>
</organism>
<dbReference type="PROSITE" id="PS00250">
    <property type="entry name" value="TGF_BETA_1"/>
    <property type="match status" value="1"/>
</dbReference>
<sequence>MQGFLLAVLCSQFLLTRVSGSYRNASVPRHHPPSYMMRLYRSFRPGQTPAEDHMEQDRSKQADTIRSIMSKSLTYHDTHWVATFDFTSLLSENHVQAAELRVRVQPATGRHSNFTVEIRHQQDHPCHRHGICLEDQSMGFLPESSLIGSSSHWRVYNVTSRLVQWMEQTHSQRRRRLQKLRRYQQTQHHVQPGPKASQGGASRAMLVVFSQTGSKKGTQDKASLLRTAERSKFLLTSDSQVVRRVKRQRNRRGQPIKRHPEPARSEGEKKSLCSRVDMHVDFNQIGWGSWIVFPKKYNAYRCEGACPSPLGEEFQPTNHAYMQSLLKHYHPGRVPSPCCAPTKMSPLSMLYYENGEMILRHHEDMVVEECGCL</sequence>
<keyword evidence="3" id="KW-0217">Developmental protein</keyword>
<keyword evidence="6 12" id="KW-0732">Signal</keyword>
<dbReference type="PROSITE" id="PS51362">
    <property type="entry name" value="TGF_BETA_2"/>
    <property type="match status" value="1"/>
</dbReference>
<feature type="compositionally biased region" description="Basic and acidic residues" evidence="11">
    <location>
        <begin position="258"/>
        <end position="270"/>
    </location>
</feature>
<dbReference type="InterPro" id="IPR001111">
    <property type="entry name" value="TGF-b_propeptide"/>
</dbReference>
<evidence type="ECO:0000256" key="3">
    <source>
        <dbReference type="ARBA" id="ARBA00022473"/>
    </source>
</evidence>
<keyword evidence="4" id="KW-0964">Secreted</keyword>
<dbReference type="InterPro" id="IPR029034">
    <property type="entry name" value="Cystine-knot_cytokine"/>
</dbReference>
<evidence type="ECO:0000256" key="4">
    <source>
        <dbReference type="ARBA" id="ARBA00022525"/>
    </source>
</evidence>
<accession>W5L8M0</accession>
<evidence type="ECO:0000256" key="7">
    <source>
        <dbReference type="ARBA" id="ARBA00023030"/>
    </source>
</evidence>
<dbReference type="Pfam" id="PF00019">
    <property type="entry name" value="TGF_beta"/>
    <property type="match status" value="1"/>
</dbReference>
<dbReference type="FunFam" id="2.10.90.10:FF:000026">
    <property type="entry name" value="Nodal homolog 3-A"/>
    <property type="match status" value="1"/>
</dbReference>
<dbReference type="eggNOG" id="KOG3900">
    <property type="taxonomic scope" value="Eukaryota"/>
</dbReference>
<dbReference type="Gene3D" id="2.60.120.970">
    <property type="match status" value="1"/>
</dbReference>
<dbReference type="PANTHER" id="PTHR11848:SF272">
    <property type="entry name" value="CYCLOPS"/>
    <property type="match status" value="1"/>
</dbReference>
<keyword evidence="8" id="KW-1015">Disulfide bond</keyword>
<protein>
    <submittedName>
        <fullName evidence="14">Nodal-related 2</fullName>
    </submittedName>
</protein>
<comment type="subcellular location">
    <subcellularLocation>
        <location evidence="1">Secreted</location>
    </subcellularLocation>
</comment>
<evidence type="ECO:0000256" key="5">
    <source>
        <dbReference type="ARBA" id="ARBA00022685"/>
    </source>
</evidence>
<dbReference type="InParanoid" id="W5L8M0"/>
<dbReference type="CDD" id="cd13759">
    <property type="entry name" value="TGF_beta_NODAL"/>
    <property type="match status" value="1"/>
</dbReference>
<evidence type="ECO:0000256" key="8">
    <source>
        <dbReference type="ARBA" id="ARBA00023157"/>
    </source>
</evidence>
<dbReference type="STRING" id="7994.ENSAMXP00000016182"/>
<dbReference type="GO" id="GO:0005615">
    <property type="term" value="C:extracellular space"/>
    <property type="evidence" value="ECO:0007669"/>
    <property type="project" value="TreeGrafter"/>
</dbReference>
<comment type="similarity">
    <text evidence="2 10">Belongs to the TGF-beta family.</text>
</comment>
<proteinExistence type="inferred from homology"/>
<feature type="compositionally biased region" description="Basic residues" evidence="11">
    <location>
        <begin position="245"/>
        <end position="257"/>
    </location>
</feature>
<dbReference type="Pfam" id="PF00688">
    <property type="entry name" value="TGFb_propeptide"/>
    <property type="match status" value="1"/>
</dbReference>
<dbReference type="Ensembl" id="ENSAMXT00000016182.2">
    <property type="protein sequence ID" value="ENSAMXP00000016182.2"/>
    <property type="gene ID" value="ENSAMXG00000015719.2"/>
</dbReference>
<evidence type="ECO:0000256" key="2">
    <source>
        <dbReference type="ARBA" id="ARBA00006656"/>
    </source>
</evidence>
<feature type="chain" id="PRO_5017280531" evidence="12">
    <location>
        <begin position="21"/>
        <end position="373"/>
    </location>
</feature>
<reference evidence="14" key="4">
    <citation type="submission" date="2025-09" db="UniProtKB">
        <authorList>
            <consortium name="Ensembl"/>
        </authorList>
    </citation>
    <scope>IDENTIFICATION</scope>
</reference>
<feature type="domain" description="TGF-beta family profile" evidence="13">
    <location>
        <begin position="244"/>
        <end position="373"/>
    </location>
</feature>
<dbReference type="Bgee" id="ENSAMXG00000015719">
    <property type="expression patterns" value="Expressed in testis and 1 other cell type or tissue"/>
</dbReference>
<reference evidence="14" key="3">
    <citation type="submission" date="2025-08" db="UniProtKB">
        <authorList>
            <consortium name="Ensembl"/>
        </authorList>
    </citation>
    <scope>IDENTIFICATION</scope>
</reference>
<evidence type="ECO:0000256" key="9">
    <source>
        <dbReference type="ARBA" id="ARBA00023180"/>
    </source>
</evidence>
<keyword evidence="15" id="KW-1185">Reference proteome</keyword>
<dbReference type="Gene3D" id="2.10.90.10">
    <property type="entry name" value="Cystine-knot cytokines"/>
    <property type="match status" value="1"/>
</dbReference>
<feature type="region of interest" description="Disordered" evidence="11">
    <location>
        <begin position="245"/>
        <end position="270"/>
    </location>
</feature>
<evidence type="ECO:0000256" key="6">
    <source>
        <dbReference type="ARBA" id="ARBA00022729"/>
    </source>
</evidence>
<evidence type="ECO:0000259" key="13">
    <source>
        <dbReference type="PROSITE" id="PS51362"/>
    </source>
</evidence>
<dbReference type="AlphaFoldDB" id="W5L8M0"/>
<evidence type="ECO:0000256" key="11">
    <source>
        <dbReference type="SAM" id="MobiDB-lite"/>
    </source>
</evidence>